<organism evidence="2 3">
    <name type="scientific">Lophiostoma macrostomum CBS 122681</name>
    <dbReference type="NCBI Taxonomy" id="1314788"/>
    <lineage>
        <taxon>Eukaryota</taxon>
        <taxon>Fungi</taxon>
        <taxon>Dikarya</taxon>
        <taxon>Ascomycota</taxon>
        <taxon>Pezizomycotina</taxon>
        <taxon>Dothideomycetes</taxon>
        <taxon>Pleosporomycetidae</taxon>
        <taxon>Pleosporales</taxon>
        <taxon>Lophiostomataceae</taxon>
        <taxon>Lophiostoma</taxon>
    </lineage>
</organism>
<sequence>MEPRDSTVGMNTRISKPKGKGKEPVRFASKLSASASGLLQDALGNLGANDLQDALSSSGKLEPSSSPNSPPYWLQELPLLSTGTTAHRQSSALRSTFRSSRGPQDRNYEFEEFVEYSGSSTPDLDLNRTDPAAWLDHHTHSLGAKSRVVFAEESFADSVLDWTDLKTAASQYGLSSLSDQETATSPSLGRPPACMSDPKIVSSPVELDKMLSINVQRTADLEDLSHSQSRLLHQQDRDNFLSESIHANGHALIRVRMIIDHLADSAQLLSPQQDLGFQQVVLNNPQQNQYSALCGSAEMNLNKMGSQPMSEAVVLHASDQSDTNEPKAGGNSMEEQAKPSFHCPWVRCHQRFNNVETLSTHAQYSCIHDDCVVQFSSHQDWAEHIARPHHDLQEGNFPMTLVSSGGTICAVAATANGKHNH</sequence>
<dbReference type="EMBL" id="MU004288">
    <property type="protein sequence ID" value="KAF2662835.1"/>
    <property type="molecule type" value="Genomic_DNA"/>
</dbReference>
<evidence type="ECO:0000313" key="3">
    <source>
        <dbReference type="Proteomes" id="UP000799324"/>
    </source>
</evidence>
<protein>
    <submittedName>
        <fullName evidence="2">Uncharacterized protein</fullName>
    </submittedName>
</protein>
<dbReference type="Proteomes" id="UP000799324">
    <property type="component" value="Unassembled WGS sequence"/>
</dbReference>
<feature type="region of interest" description="Disordered" evidence="1">
    <location>
        <begin position="317"/>
        <end position="336"/>
    </location>
</feature>
<name>A0A6A6TS04_9PLEO</name>
<evidence type="ECO:0000313" key="2">
    <source>
        <dbReference type="EMBL" id="KAF2662835.1"/>
    </source>
</evidence>
<proteinExistence type="predicted"/>
<feature type="compositionally biased region" description="Polar residues" evidence="1">
    <location>
        <begin position="84"/>
        <end position="102"/>
    </location>
</feature>
<feature type="compositionally biased region" description="Polar residues" evidence="1">
    <location>
        <begin position="175"/>
        <end position="187"/>
    </location>
</feature>
<feature type="region of interest" description="Disordered" evidence="1">
    <location>
        <begin position="84"/>
        <end position="104"/>
    </location>
</feature>
<feature type="compositionally biased region" description="Low complexity" evidence="1">
    <location>
        <begin position="55"/>
        <end position="67"/>
    </location>
</feature>
<keyword evidence="3" id="KW-1185">Reference proteome</keyword>
<dbReference type="OrthoDB" id="3800331at2759"/>
<feature type="region of interest" description="Disordered" evidence="1">
    <location>
        <begin position="49"/>
        <end position="70"/>
    </location>
</feature>
<evidence type="ECO:0000256" key="1">
    <source>
        <dbReference type="SAM" id="MobiDB-lite"/>
    </source>
</evidence>
<accession>A0A6A6TS04</accession>
<reference evidence="2" key="1">
    <citation type="journal article" date="2020" name="Stud. Mycol.">
        <title>101 Dothideomycetes genomes: a test case for predicting lifestyles and emergence of pathogens.</title>
        <authorList>
            <person name="Haridas S."/>
            <person name="Albert R."/>
            <person name="Binder M."/>
            <person name="Bloem J."/>
            <person name="Labutti K."/>
            <person name="Salamov A."/>
            <person name="Andreopoulos B."/>
            <person name="Baker S."/>
            <person name="Barry K."/>
            <person name="Bills G."/>
            <person name="Bluhm B."/>
            <person name="Cannon C."/>
            <person name="Castanera R."/>
            <person name="Culley D."/>
            <person name="Daum C."/>
            <person name="Ezra D."/>
            <person name="Gonzalez J."/>
            <person name="Henrissat B."/>
            <person name="Kuo A."/>
            <person name="Liang C."/>
            <person name="Lipzen A."/>
            <person name="Lutzoni F."/>
            <person name="Magnuson J."/>
            <person name="Mondo S."/>
            <person name="Nolan M."/>
            <person name="Ohm R."/>
            <person name="Pangilinan J."/>
            <person name="Park H.-J."/>
            <person name="Ramirez L."/>
            <person name="Alfaro M."/>
            <person name="Sun H."/>
            <person name="Tritt A."/>
            <person name="Yoshinaga Y."/>
            <person name="Zwiers L.-H."/>
            <person name="Turgeon B."/>
            <person name="Goodwin S."/>
            <person name="Spatafora J."/>
            <person name="Crous P."/>
            <person name="Grigoriev I."/>
        </authorList>
    </citation>
    <scope>NUCLEOTIDE SEQUENCE</scope>
    <source>
        <strain evidence="2">CBS 122681</strain>
    </source>
</reference>
<dbReference type="AlphaFoldDB" id="A0A6A6TS04"/>
<feature type="region of interest" description="Disordered" evidence="1">
    <location>
        <begin position="175"/>
        <end position="196"/>
    </location>
</feature>
<gene>
    <name evidence="2" type="ORF">K491DRAFT_752775</name>
</gene>
<feature type="region of interest" description="Disordered" evidence="1">
    <location>
        <begin position="1"/>
        <end position="28"/>
    </location>
</feature>